<dbReference type="EMBL" id="JACHLL010000001">
    <property type="protein sequence ID" value="MBB6340157.1"/>
    <property type="molecule type" value="Genomic_DNA"/>
</dbReference>
<evidence type="ECO:0000256" key="1">
    <source>
        <dbReference type="SAM" id="MobiDB-lite"/>
    </source>
</evidence>
<evidence type="ECO:0000313" key="2">
    <source>
        <dbReference type="EMBL" id="MBB6340157.1"/>
    </source>
</evidence>
<proteinExistence type="predicted"/>
<organism evidence="2 3">
    <name type="scientific">Pseudomonas fluvialis</name>
    <dbReference type="NCBI Taxonomy" id="1793966"/>
    <lineage>
        <taxon>Bacteria</taxon>
        <taxon>Pseudomonadati</taxon>
        <taxon>Pseudomonadota</taxon>
        <taxon>Gammaproteobacteria</taxon>
        <taxon>Pseudomonadales</taxon>
        <taxon>Pseudomonadaceae</taxon>
        <taxon>Pseudomonas</taxon>
    </lineage>
</organism>
<name>A0A7X0EQE4_9PSED</name>
<evidence type="ECO:0000313" key="3">
    <source>
        <dbReference type="Proteomes" id="UP000557193"/>
    </source>
</evidence>
<dbReference type="AlphaFoldDB" id="A0A7X0EQE4"/>
<sequence length="606" mass="67957">MERTSPHQQLRVPTPNQHSLTFCEASPRDLKRWLGNLPKANLGEMARQLYHCLVELNQLITSTENRLQLLELLRPEVYFVCKHLEKHFLNQAIVLDERPRKVANLCQALQNHLAIGYKLIVTQEAQPFIRERGQIMALAIQRAMHSMFGPLVRASQLYCPMPEGLWLELHQLYRLATQLNLHQQQVREPQARHRDSLSPEQTYIQTLMLGCARSNQMRQSGIARVAEALEQWSDLVSLQSAELDSSLFAFSSAVDGPPRYKTLFPSASLNSLVGLDPRRLINGIAKYLAATPQERESLSLPVPEGLHLDLLQHLQSAWGDIAERTFQRNPASGSLTLCIGMSPLHFFLSGEKPFNDTLKLHVATPAKPVVAATPTRDVWANAFDAERISHWEQGIESEEIQFHLPQQRNESQPEPSAADNSTERPQTFQLPIVNLSPGGYCLSWPREVPGQLQAGEILGLQDDPQSSWSVAVVRWIRQVKGGGTQMGIELIAPQAQPCAVQLLRKAEQPSQYLRALLLPEIAVISQPASLITARLPFQEGNKVHINSGGEERRALLTRRKTSTGSFNQFEYRLLDQPARENTTPVTGSSGLTVGTSEDFDSLWKSL</sequence>
<reference evidence="2 3" key="1">
    <citation type="submission" date="2020-08" db="EMBL/GenBank/DDBJ databases">
        <title>Functional genomics of gut bacteria from endangered species of beetles.</title>
        <authorList>
            <person name="Carlos-Shanley C."/>
        </authorList>
    </citation>
    <scope>NUCLEOTIDE SEQUENCE [LARGE SCALE GENOMIC DNA]</scope>
    <source>
        <strain evidence="2 3">S00202</strain>
    </source>
</reference>
<gene>
    <name evidence="2" type="ORF">HNP49_000307</name>
</gene>
<dbReference type="Proteomes" id="UP000557193">
    <property type="component" value="Unassembled WGS sequence"/>
</dbReference>
<accession>A0A7X0EQE4</accession>
<evidence type="ECO:0008006" key="4">
    <source>
        <dbReference type="Google" id="ProtNLM"/>
    </source>
</evidence>
<protein>
    <recommendedName>
        <fullName evidence="4">Molecular chaperone</fullName>
    </recommendedName>
</protein>
<feature type="region of interest" description="Disordered" evidence="1">
    <location>
        <begin position="405"/>
        <end position="424"/>
    </location>
</feature>
<dbReference type="RefSeq" id="WP_184680039.1">
    <property type="nucleotide sequence ID" value="NZ_JACHLL010000001.1"/>
</dbReference>
<comment type="caution">
    <text evidence="2">The sequence shown here is derived from an EMBL/GenBank/DDBJ whole genome shotgun (WGS) entry which is preliminary data.</text>
</comment>
<keyword evidence="3" id="KW-1185">Reference proteome</keyword>